<gene>
    <name evidence="6" type="ORF">MSP7336_04646</name>
</gene>
<feature type="domain" description="PPE family C-terminal" evidence="5">
    <location>
        <begin position="308"/>
        <end position="380"/>
    </location>
</feature>
<dbReference type="InterPro" id="IPR000030">
    <property type="entry name" value="PPE_dom"/>
</dbReference>
<evidence type="ECO:0000256" key="1">
    <source>
        <dbReference type="ARBA" id="ARBA00010652"/>
    </source>
</evidence>
<evidence type="ECO:0000256" key="2">
    <source>
        <dbReference type="SAM" id="MobiDB-lite"/>
    </source>
</evidence>
<feature type="domain" description="SHOCT" evidence="4">
    <location>
        <begin position="408"/>
        <end position="435"/>
    </location>
</feature>
<keyword evidence="7" id="KW-1185">Reference proteome</keyword>
<dbReference type="GO" id="GO:0052572">
    <property type="term" value="P:response to host immune response"/>
    <property type="evidence" value="ECO:0007669"/>
    <property type="project" value="TreeGrafter"/>
</dbReference>
<reference evidence="6 7" key="1">
    <citation type="submission" date="2018-05" db="EMBL/GenBank/DDBJ databases">
        <authorList>
            <consortium name="IHU Genomes"/>
        </authorList>
    </citation>
    <scope>NUCLEOTIDE SEQUENCE [LARGE SCALE GENOMIC DNA]</scope>
    <source>
        <strain evidence="6 7">P7336</strain>
    </source>
</reference>
<evidence type="ECO:0000259" key="5">
    <source>
        <dbReference type="Pfam" id="PF12484"/>
    </source>
</evidence>
<feature type="region of interest" description="Disordered" evidence="2">
    <location>
        <begin position="375"/>
        <end position="405"/>
    </location>
</feature>
<feature type="domain" description="PPE" evidence="3">
    <location>
        <begin position="3"/>
        <end position="165"/>
    </location>
</feature>
<evidence type="ECO:0000313" key="6">
    <source>
        <dbReference type="EMBL" id="SRX96368.1"/>
    </source>
</evidence>
<dbReference type="PANTHER" id="PTHR46766:SF1">
    <property type="entry name" value="GLUTAMINE-RICH PROTEIN 2"/>
    <property type="match status" value="1"/>
</dbReference>
<dbReference type="InterPro" id="IPR018649">
    <property type="entry name" value="SHOCT"/>
</dbReference>
<accession>A0A375Z5G0</accession>
<dbReference type="Gene3D" id="1.20.1260.20">
    <property type="entry name" value="PPE superfamily"/>
    <property type="match status" value="1"/>
</dbReference>
<proteinExistence type="inferred from homology"/>
<feature type="region of interest" description="Disordered" evidence="2">
    <location>
        <begin position="166"/>
        <end position="185"/>
    </location>
</feature>
<protein>
    <submittedName>
        <fullName evidence="6">PPE family protein PPE32 [Mycobacterium tuberculosis H37Rv]</fullName>
    </submittedName>
</protein>
<evidence type="ECO:0000259" key="3">
    <source>
        <dbReference type="Pfam" id="PF00823"/>
    </source>
</evidence>
<dbReference type="InterPro" id="IPR022171">
    <property type="entry name" value="PPE_C"/>
</dbReference>
<dbReference type="FunFam" id="1.20.1260.20:FF:000001">
    <property type="entry name" value="PPE family protein PPE41"/>
    <property type="match status" value="1"/>
</dbReference>
<dbReference type="Proteomes" id="UP000252015">
    <property type="component" value="Unassembled WGS sequence"/>
</dbReference>
<dbReference type="RefSeq" id="WP_113964694.1">
    <property type="nucleotide sequence ID" value="NZ_UEGW01000001.1"/>
</dbReference>
<feature type="compositionally biased region" description="Polar residues" evidence="2">
    <location>
        <begin position="166"/>
        <end position="182"/>
    </location>
</feature>
<dbReference type="InterPro" id="IPR038332">
    <property type="entry name" value="PPE_sf"/>
</dbReference>
<dbReference type="SUPFAM" id="SSF140459">
    <property type="entry name" value="PE/PPE dimer-like"/>
    <property type="match status" value="1"/>
</dbReference>
<comment type="similarity">
    <text evidence="1">Belongs to the mycobacterial PPE family.</text>
</comment>
<name>A0A375Z5G0_MYCSH</name>
<evidence type="ECO:0000313" key="7">
    <source>
        <dbReference type="Proteomes" id="UP000252015"/>
    </source>
</evidence>
<dbReference type="EMBL" id="UEGW01000001">
    <property type="protein sequence ID" value="SRX96368.1"/>
    <property type="molecule type" value="Genomic_DNA"/>
</dbReference>
<dbReference type="AlphaFoldDB" id="A0A375Z5G0"/>
<dbReference type="Pfam" id="PF12484">
    <property type="entry name" value="PPE-SVP"/>
    <property type="match status" value="1"/>
</dbReference>
<dbReference type="PANTHER" id="PTHR46766">
    <property type="entry name" value="GLUTAMINE-RICH PROTEIN 2"/>
    <property type="match status" value="1"/>
</dbReference>
<dbReference type="Pfam" id="PF09851">
    <property type="entry name" value="SHOCT"/>
    <property type="match status" value="1"/>
</dbReference>
<sequence length="437" mass="44552">MYFAALPPEINSTRMYSGPGSGPLLAAGAAWDGLAADLHSTATAYESLVSRLVGESWLGPSSQAMAASISTYVSWLEATAAQAEQTAAQANAAAAGYEAAFAMTVPPSVVAANRAQLVMLVATNILGQNTAAIAAVEAQYAEMWVQDAVAMNGYAMSSAQATQLPQFVSPPQTTNPAGQSEQAAAVGNDAGTSANAGVQQAISQLMNMNEASQAAAATGPLPAQEVPTVFDLLGLNALAVAGFSISDVGIALSAGAWASAGESTRLILKEQNQLAFVQYDILRAVELFSPLTPSRPEGYVPGSLPSTSATTGEAVSVGRLSVPMSWAANAPEVRSLAYTVPTLTASAAAAPAGSAGTAFSEMALAGMGGSALAGAVKRGGQETGDPASRKQAKPPQEPSDNPVTGIAAEIREFAELRDRGLITDEEYNEQKQRLLGQ</sequence>
<evidence type="ECO:0000259" key="4">
    <source>
        <dbReference type="Pfam" id="PF09851"/>
    </source>
</evidence>
<dbReference type="Pfam" id="PF00823">
    <property type="entry name" value="PPE"/>
    <property type="match status" value="1"/>
</dbReference>
<organism evidence="6 7">
    <name type="scientific">Mycobacterium shimoidei</name>
    <dbReference type="NCBI Taxonomy" id="29313"/>
    <lineage>
        <taxon>Bacteria</taxon>
        <taxon>Bacillati</taxon>
        <taxon>Actinomycetota</taxon>
        <taxon>Actinomycetes</taxon>
        <taxon>Mycobacteriales</taxon>
        <taxon>Mycobacteriaceae</taxon>
        <taxon>Mycobacterium</taxon>
    </lineage>
</organism>